<dbReference type="PANTHER" id="PTHR24060">
    <property type="entry name" value="METABOTROPIC GLUTAMATE RECEPTOR"/>
    <property type="match status" value="1"/>
</dbReference>
<keyword evidence="2" id="KW-1003">Cell membrane</keyword>
<dbReference type="SUPFAM" id="SSF53822">
    <property type="entry name" value="Periplasmic binding protein-like I"/>
    <property type="match status" value="1"/>
</dbReference>
<evidence type="ECO:0000256" key="5">
    <source>
        <dbReference type="ARBA" id="ARBA00023040"/>
    </source>
</evidence>
<comment type="caution">
    <text evidence="10">The sequence shown here is derived from an EMBL/GenBank/DDBJ whole genome shotgun (WGS) entry which is preliminary data.</text>
</comment>
<dbReference type="InterPro" id="IPR050726">
    <property type="entry name" value="mGluR"/>
</dbReference>
<dbReference type="OrthoDB" id="425344at2759"/>
<dbReference type="Gene3D" id="2.10.50.30">
    <property type="entry name" value="GPCR, family 3, nine cysteines domain"/>
    <property type="match status" value="1"/>
</dbReference>
<keyword evidence="7 10" id="KW-0675">Receptor</keyword>
<evidence type="ECO:0000256" key="1">
    <source>
        <dbReference type="ARBA" id="ARBA00004651"/>
    </source>
</evidence>
<dbReference type="InterPro" id="IPR038550">
    <property type="entry name" value="GPCR_3_9-Cys_sf"/>
</dbReference>
<dbReference type="InterPro" id="IPR001828">
    <property type="entry name" value="ANF_lig-bd_rcpt"/>
</dbReference>
<evidence type="ECO:0000256" key="8">
    <source>
        <dbReference type="ARBA" id="ARBA00023180"/>
    </source>
</evidence>
<evidence type="ECO:0000256" key="6">
    <source>
        <dbReference type="ARBA" id="ARBA00023136"/>
    </source>
</evidence>
<dbReference type="PROSITE" id="PS50259">
    <property type="entry name" value="G_PROTEIN_RECEP_F3_4"/>
    <property type="match status" value="1"/>
</dbReference>
<keyword evidence="5" id="KW-0297">G-protein coupled receptor</keyword>
<dbReference type="AlphaFoldDB" id="A0A6S7I5I1"/>
<reference evidence="10" key="1">
    <citation type="submission" date="2020-04" db="EMBL/GenBank/DDBJ databases">
        <authorList>
            <person name="Alioto T."/>
            <person name="Alioto T."/>
            <person name="Gomez Garrido J."/>
        </authorList>
    </citation>
    <scope>NUCLEOTIDE SEQUENCE</scope>
    <source>
        <strain evidence="10">A484AB</strain>
    </source>
</reference>
<evidence type="ECO:0000313" key="11">
    <source>
        <dbReference type="Proteomes" id="UP001152795"/>
    </source>
</evidence>
<dbReference type="InterPro" id="IPR028082">
    <property type="entry name" value="Peripla_BP_I"/>
</dbReference>
<keyword evidence="8" id="KW-0325">Glycoprotein</keyword>
<evidence type="ECO:0000256" key="3">
    <source>
        <dbReference type="ARBA" id="ARBA00022692"/>
    </source>
</evidence>
<dbReference type="Proteomes" id="UP001152795">
    <property type="component" value="Unassembled WGS sequence"/>
</dbReference>
<keyword evidence="4" id="KW-1133">Transmembrane helix</keyword>
<evidence type="ECO:0000256" key="7">
    <source>
        <dbReference type="ARBA" id="ARBA00023170"/>
    </source>
</evidence>
<keyword evidence="3" id="KW-0812">Transmembrane</keyword>
<evidence type="ECO:0000313" key="10">
    <source>
        <dbReference type="EMBL" id="CAB4012209.1"/>
    </source>
</evidence>
<dbReference type="GO" id="GO:0004930">
    <property type="term" value="F:G protein-coupled receptor activity"/>
    <property type="evidence" value="ECO:0007669"/>
    <property type="project" value="UniProtKB-KW"/>
</dbReference>
<dbReference type="PRINTS" id="PR00248">
    <property type="entry name" value="GPCRMGR"/>
</dbReference>
<evidence type="ECO:0000256" key="2">
    <source>
        <dbReference type="ARBA" id="ARBA00022475"/>
    </source>
</evidence>
<evidence type="ECO:0000256" key="4">
    <source>
        <dbReference type="ARBA" id="ARBA00022989"/>
    </source>
</evidence>
<dbReference type="Pfam" id="PF00003">
    <property type="entry name" value="7tm_3"/>
    <property type="match status" value="1"/>
</dbReference>
<accession>A0A6S7I5I1</accession>
<protein>
    <submittedName>
        <fullName evidence="10">Metabotropic glutamate receptor 3-like isoform X1</fullName>
    </submittedName>
</protein>
<organism evidence="10 11">
    <name type="scientific">Paramuricea clavata</name>
    <name type="common">Red gorgonian</name>
    <name type="synonym">Violescent sea-whip</name>
    <dbReference type="NCBI Taxonomy" id="317549"/>
    <lineage>
        <taxon>Eukaryota</taxon>
        <taxon>Metazoa</taxon>
        <taxon>Cnidaria</taxon>
        <taxon>Anthozoa</taxon>
        <taxon>Octocorallia</taxon>
        <taxon>Malacalcyonacea</taxon>
        <taxon>Plexauridae</taxon>
        <taxon>Paramuricea</taxon>
    </lineage>
</organism>
<dbReference type="InterPro" id="IPR017978">
    <property type="entry name" value="GPCR_3_C"/>
</dbReference>
<dbReference type="EMBL" id="CACRXK020007426">
    <property type="protein sequence ID" value="CAB4012209.1"/>
    <property type="molecule type" value="Genomic_DNA"/>
</dbReference>
<sequence>MTWRLQWLCSFLIIIFTSPNSSISKPTEEAPRASIAGNVTLGGLFPLHFPGETGPCSVFNSLRAIQEIEALLFSIDQINANETLLPNITLGVKAFDTCGDATSALNSAVKEFVLGKKWNSDEHCAEHERPVIGVIGPGYSYEAVHITPFLNLFEIPLISYSATSPELSEKDEFEYFSRTATSDDYQIPAIIDLLVRFNWTYVSILYTDESYGEAGYEGLKKEGEKKGIYFANKIAVPQKYDKVKFKEIVDAILSTPKATVIILFGVDSALEPILYMIQEYAGNRSLQFVGSDSLASAINEELNKIQRVTQQAFFFNLPTSRVEGFTKYFLNLSVQGNERNPWFKDFFEMFMNCTFDNLTSDKPNCDPYLTLGSTDYSSQVKDFTQSVPLVVDAVYAFAHALNYFLEACQKNMSQSCVPLNKIPGDQVLNALRKQVFRSPSGSVVNFTKAGDVMGVYDIFYNGKVDGKKYEYAKVGQWRGLGQKLQFPDSEWEKKFSPLKSTCETVCDVNQYRRKSSRTPWHCWECKDCKAGSYAVNETVCHECPKGEKPDIARKLCVEIIPVYLTVDGKVVSLYLVVLPMVFASIGLVAVLFVFGIFVKYWNTPLVKASGRELSSLLLLGIHLAFLFPFVAISRPSPVKCFWQFVLGSLPFTICFVAIAVKNNRTYRIFNPNRVITAQLSMIRPKSQILVSLGLITFQLILLSALMLLNFPRDELIYSDFKTINYVCITSQEQMFLSHLYNVLLLVACTYYGYKTKNIPRNFNEAKHIAFAMYGLCVSMLAFGVVVLLNSQFSSDYGVVVEMMHNNLFGFIIIVCFFVPKVYIILYKPEENANNVTVATNSVMGIESDVVRTREHRRSHNQFPTNGIEVEEFNIKKVEPANTHTMEAK</sequence>
<proteinExistence type="predicted"/>
<dbReference type="GO" id="GO:0005886">
    <property type="term" value="C:plasma membrane"/>
    <property type="evidence" value="ECO:0007669"/>
    <property type="project" value="UniProtKB-SubCell"/>
</dbReference>
<dbReference type="Gene3D" id="3.40.50.2300">
    <property type="match status" value="2"/>
</dbReference>
<name>A0A6S7I5I1_PARCT</name>
<keyword evidence="11" id="KW-1185">Reference proteome</keyword>
<comment type="subcellular location">
    <subcellularLocation>
        <location evidence="1">Cell membrane</location>
        <topology evidence="1">Multi-pass membrane protein</topology>
    </subcellularLocation>
</comment>
<dbReference type="InterPro" id="IPR000337">
    <property type="entry name" value="GPCR_3"/>
</dbReference>
<keyword evidence="6" id="KW-0472">Membrane</keyword>
<keyword evidence="9" id="KW-0807">Transducer</keyword>
<evidence type="ECO:0000256" key="9">
    <source>
        <dbReference type="ARBA" id="ARBA00023224"/>
    </source>
</evidence>
<dbReference type="Pfam" id="PF01094">
    <property type="entry name" value="ANF_receptor"/>
    <property type="match status" value="1"/>
</dbReference>
<gene>
    <name evidence="10" type="ORF">PACLA_8A050237</name>
</gene>